<evidence type="ECO:0000313" key="2">
    <source>
        <dbReference type="Proteomes" id="UP000814033"/>
    </source>
</evidence>
<protein>
    <submittedName>
        <fullName evidence="1">Uncharacterized protein</fullName>
    </submittedName>
</protein>
<proteinExistence type="predicted"/>
<name>A0ACB8RYW0_9AGAM</name>
<reference evidence="1" key="1">
    <citation type="submission" date="2021-02" db="EMBL/GenBank/DDBJ databases">
        <authorList>
            <consortium name="DOE Joint Genome Institute"/>
            <person name="Ahrendt S."/>
            <person name="Looney B.P."/>
            <person name="Miyauchi S."/>
            <person name="Morin E."/>
            <person name="Drula E."/>
            <person name="Courty P.E."/>
            <person name="Chicoki N."/>
            <person name="Fauchery L."/>
            <person name="Kohler A."/>
            <person name="Kuo A."/>
            <person name="Labutti K."/>
            <person name="Pangilinan J."/>
            <person name="Lipzen A."/>
            <person name="Riley R."/>
            <person name="Andreopoulos W."/>
            <person name="He G."/>
            <person name="Johnson J."/>
            <person name="Barry K.W."/>
            <person name="Grigoriev I.V."/>
            <person name="Nagy L."/>
            <person name="Hibbett D."/>
            <person name="Henrissat B."/>
            <person name="Matheny P.B."/>
            <person name="Labbe J."/>
            <person name="Martin F."/>
        </authorList>
    </citation>
    <scope>NUCLEOTIDE SEQUENCE</scope>
    <source>
        <strain evidence="1">FP105234-sp</strain>
    </source>
</reference>
<reference evidence="1" key="2">
    <citation type="journal article" date="2022" name="New Phytol.">
        <title>Evolutionary transition to the ectomycorrhizal habit in the genomes of a hyperdiverse lineage of mushroom-forming fungi.</title>
        <authorList>
            <person name="Looney B."/>
            <person name="Miyauchi S."/>
            <person name="Morin E."/>
            <person name="Drula E."/>
            <person name="Courty P.E."/>
            <person name="Kohler A."/>
            <person name="Kuo A."/>
            <person name="LaButti K."/>
            <person name="Pangilinan J."/>
            <person name="Lipzen A."/>
            <person name="Riley R."/>
            <person name="Andreopoulos W."/>
            <person name="He G."/>
            <person name="Johnson J."/>
            <person name="Nolan M."/>
            <person name="Tritt A."/>
            <person name="Barry K.W."/>
            <person name="Grigoriev I.V."/>
            <person name="Nagy L.G."/>
            <person name="Hibbett D."/>
            <person name="Henrissat B."/>
            <person name="Matheny P.B."/>
            <person name="Labbe J."/>
            <person name="Martin F.M."/>
        </authorList>
    </citation>
    <scope>NUCLEOTIDE SEQUENCE</scope>
    <source>
        <strain evidence="1">FP105234-sp</strain>
    </source>
</reference>
<organism evidence="1 2">
    <name type="scientific">Auriscalpium vulgare</name>
    <dbReference type="NCBI Taxonomy" id="40419"/>
    <lineage>
        <taxon>Eukaryota</taxon>
        <taxon>Fungi</taxon>
        <taxon>Dikarya</taxon>
        <taxon>Basidiomycota</taxon>
        <taxon>Agaricomycotina</taxon>
        <taxon>Agaricomycetes</taxon>
        <taxon>Russulales</taxon>
        <taxon>Auriscalpiaceae</taxon>
        <taxon>Auriscalpium</taxon>
    </lineage>
</organism>
<dbReference type="Proteomes" id="UP000814033">
    <property type="component" value="Unassembled WGS sequence"/>
</dbReference>
<evidence type="ECO:0000313" key="1">
    <source>
        <dbReference type="EMBL" id="KAI0048781.1"/>
    </source>
</evidence>
<sequence length="430" mass="45817">MASPPSPDRSRLSSTASPTSNRHPPHPSAAAQARQATYSSLNEALGDRQVQQSYSSQFPAPPSSASQMSSDGRYMYQQQPQGVQSYDYASYAHTSYDAQQQQFPQNPPRASRATSAQSTHSPPEPAYNPSPSSYHPTYGSGNYPVAAQQQQQQQQQPQPPQQQQQPQPSQWNGDNWTHYGQPLVPAPVADGPSVSGPGRPEAAPAPSSQRGYPAAQPNSDPHRPAAIPKAAEVPPQPKRKPRDREPAMRLTTPPTPASGLDFVKLIDSYRVIIDTTTALSNDPALSQGRPPPVDALQLMAESALHGQQILGAVGSSTASPPSEEPTPVPPGGDEGEGTKSEGPLTEAQTCLGCNATSTPEWRRGPLGPRTLCNACGLVYAKLIKKRKREAARRGAKGNGASTEDLGPSSGEEDEDSYEFRTEADDHGGRA</sequence>
<accession>A0ACB8RYW0</accession>
<comment type="caution">
    <text evidence="1">The sequence shown here is derived from an EMBL/GenBank/DDBJ whole genome shotgun (WGS) entry which is preliminary data.</text>
</comment>
<dbReference type="EMBL" id="MU275882">
    <property type="protein sequence ID" value="KAI0048781.1"/>
    <property type="molecule type" value="Genomic_DNA"/>
</dbReference>
<gene>
    <name evidence="1" type="ORF">FA95DRAFT_1490384</name>
</gene>
<keyword evidence="2" id="KW-1185">Reference proteome</keyword>